<dbReference type="CDD" id="cd03224">
    <property type="entry name" value="ABC_TM1139_LivF_branched"/>
    <property type="match status" value="1"/>
</dbReference>
<evidence type="ECO:0000256" key="2">
    <source>
        <dbReference type="ARBA" id="ARBA00022448"/>
    </source>
</evidence>
<dbReference type="InterPro" id="IPR052156">
    <property type="entry name" value="BCAA_Transport_ATP-bd_LivF"/>
</dbReference>
<name>A0A2V3TT06_9HYPH</name>
<dbReference type="InterPro" id="IPR003439">
    <property type="entry name" value="ABC_transporter-like_ATP-bd"/>
</dbReference>
<dbReference type="OrthoDB" id="9776369at2"/>
<dbReference type="InterPro" id="IPR003593">
    <property type="entry name" value="AAA+_ATPase"/>
</dbReference>
<protein>
    <submittedName>
        <fullName evidence="7">Amino acid/amide ABC transporter ATP-binding protein 2 (HAAT family)</fullName>
    </submittedName>
</protein>
<dbReference type="PANTHER" id="PTHR43820">
    <property type="entry name" value="HIGH-AFFINITY BRANCHED-CHAIN AMINO ACID TRANSPORT ATP-BINDING PROTEIN LIVF"/>
    <property type="match status" value="1"/>
</dbReference>
<evidence type="ECO:0000259" key="6">
    <source>
        <dbReference type="PROSITE" id="PS50893"/>
    </source>
</evidence>
<evidence type="ECO:0000256" key="4">
    <source>
        <dbReference type="ARBA" id="ARBA00022840"/>
    </source>
</evidence>
<dbReference type="InterPro" id="IPR027417">
    <property type="entry name" value="P-loop_NTPase"/>
</dbReference>
<dbReference type="GO" id="GO:0016887">
    <property type="term" value="F:ATP hydrolysis activity"/>
    <property type="evidence" value="ECO:0007669"/>
    <property type="project" value="InterPro"/>
</dbReference>
<evidence type="ECO:0000256" key="1">
    <source>
        <dbReference type="ARBA" id="ARBA00005417"/>
    </source>
</evidence>
<reference evidence="7 8" key="1">
    <citation type="submission" date="2018-05" db="EMBL/GenBank/DDBJ databases">
        <title>Genomic Encyclopedia of Type Strains, Phase IV (KMG-IV): sequencing the most valuable type-strain genomes for metagenomic binning, comparative biology and taxonomic classification.</title>
        <authorList>
            <person name="Goeker M."/>
        </authorList>
    </citation>
    <scope>NUCLEOTIDE SEQUENCE [LARGE SCALE GENOMIC DNA]</scope>
    <source>
        <strain evidence="7 8">DSM 6462</strain>
    </source>
</reference>
<dbReference type="GO" id="GO:0015807">
    <property type="term" value="P:L-amino acid transport"/>
    <property type="evidence" value="ECO:0007669"/>
    <property type="project" value="TreeGrafter"/>
</dbReference>
<keyword evidence="5" id="KW-0029">Amino-acid transport</keyword>
<gene>
    <name evidence="7" type="ORF">C7450_12518</name>
</gene>
<keyword evidence="2" id="KW-0813">Transport</keyword>
<dbReference type="InterPro" id="IPR017871">
    <property type="entry name" value="ABC_transporter-like_CS"/>
</dbReference>
<proteinExistence type="inferred from homology"/>
<evidence type="ECO:0000256" key="5">
    <source>
        <dbReference type="ARBA" id="ARBA00022970"/>
    </source>
</evidence>
<dbReference type="PROSITE" id="PS50893">
    <property type="entry name" value="ABC_TRANSPORTER_2"/>
    <property type="match status" value="1"/>
</dbReference>
<dbReference type="GO" id="GO:0015658">
    <property type="term" value="F:branched-chain amino acid transmembrane transporter activity"/>
    <property type="evidence" value="ECO:0007669"/>
    <property type="project" value="TreeGrafter"/>
</dbReference>
<dbReference type="PANTHER" id="PTHR43820:SF4">
    <property type="entry name" value="HIGH-AFFINITY BRANCHED-CHAIN AMINO ACID TRANSPORT ATP-BINDING PROTEIN LIVF"/>
    <property type="match status" value="1"/>
</dbReference>
<dbReference type="SUPFAM" id="SSF52540">
    <property type="entry name" value="P-loop containing nucleoside triphosphate hydrolases"/>
    <property type="match status" value="1"/>
</dbReference>
<dbReference type="EMBL" id="QJJK01000025">
    <property type="protein sequence ID" value="PXW50573.1"/>
    <property type="molecule type" value="Genomic_DNA"/>
</dbReference>
<evidence type="ECO:0000256" key="3">
    <source>
        <dbReference type="ARBA" id="ARBA00022741"/>
    </source>
</evidence>
<sequence>MSLLEVERLCVDYAGVHALHQVSANIPEKNVVSIIGANGAGKSTLLKTIAGVVKPNAGALRFEGEDITALKPHERLDRGIALCPEGRRLFPELTVYENIRMGAYRVRDRARFRSRLDFLHAVFPRVAERGNQVAASLSGGEQQMVAIARALMSHPRLLMLDEPTLGLAPKLIHEVARLVRTINSEGITVVIVEQNAKLALKISDHAYVLETGAVVLEGKSSDLLASDKVQHAYLGGDSGRQSADTGHL</sequence>
<dbReference type="AlphaFoldDB" id="A0A2V3TT06"/>
<feature type="domain" description="ABC transporter" evidence="6">
    <location>
        <begin position="4"/>
        <end position="236"/>
    </location>
</feature>
<accession>A0A2V3TT06</accession>
<comment type="similarity">
    <text evidence="1">Belongs to the ABC transporter superfamily.</text>
</comment>
<evidence type="ECO:0000313" key="7">
    <source>
        <dbReference type="EMBL" id="PXW50573.1"/>
    </source>
</evidence>
<keyword evidence="4 7" id="KW-0067">ATP-binding</keyword>
<keyword evidence="8" id="KW-1185">Reference proteome</keyword>
<evidence type="ECO:0000313" key="8">
    <source>
        <dbReference type="Proteomes" id="UP000248021"/>
    </source>
</evidence>
<dbReference type="SMART" id="SM00382">
    <property type="entry name" value="AAA"/>
    <property type="match status" value="1"/>
</dbReference>
<organism evidence="7 8">
    <name type="scientific">Chelatococcus asaccharovorans</name>
    <dbReference type="NCBI Taxonomy" id="28210"/>
    <lineage>
        <taxon>Bacteria</taxon>
        <taxon>Pseudomonadati</taxon>
        <taxon>Pseudomonadota</taxon>
        <taxon>Alphaproteobacteria</taxon>
        <taxon>Hyphomicrobiales</taxon>
        <taxon>Chelatococcaceae</taxon>
        <taxon>Chelatococcus</taxon>
    </lineage>
</organism>
<dbReference type="Proteomes" id="UP000248021">
    <property type="component" value="Unassembled WGS sequence"/>
</dbReference>
<dbReference type="PROSITE" id="PS00211">
    <property type="entry name" value="ABC_TRANSPORTER_1"/>
    <property type="match status" value="1"/>
</dbReference>
<dbReference type="GO" id="GO:0005524">
    <property type="term" value="F:ATP binding"/>
    <property type="evidence" value="ECO:0007669"/>
    <property type="project" value="UniProtKB-KW"/>
</dbReference>
<dbReference type="Pfam" id="PF00005">
    <property type="entry name" value="ABC_tran"/>
    <property type="match status" value="1"/>
</dbReference>
<keyword evidence="3" id="KW-0547">Nucleotide-binding</keyword>
<dbReference type="Gene3D" id="3.40.50.300">
    <property type="entry name" value="P-loop containing nucleotide triphosphate hydrolases"/>
    <property type="match status" value="1"/>
</dbReference>
<comment type="caution">
    <text evidence="7">The sequence shown here is derived from an EMBL/GenBank/DDBJ whole genome shotgun (WGS) entry which is preliminary data.</text>
</comment>